<feature type="compositionally biased region" description="Basic and acidic residues" evidence="1">
    <location>
        <begin position="1"/>
        <end position="21"/>
    </location>
</feature>
<evidence type="ECO:0000313" key="3">
    <source>
        <dbReference type="Proteomes" id="UP000515317"/>
    </source>
</evidence>
<feature type="region of interest" description="Disordered" evidence="1">
    <location>
        <begin position="1"/>
        <end position="34"/>
    </location>
</feature>
<proteinExistence type="predicted"/>
<organism evidence="2 3">
    <name type="scientific">Terrihabitans soli</name>
    <dbReference type="NCBI Taxonomy" id="708113"/>
    <lineage>
        <taxon>Bacteria</taxon>
        <taxon>Pseudomonadati</taxon>
        <taxon>Pseudomonadota</taxon>
        <taxon>Alphaproteobacteria</taxon>
        <taxon>Hyphomicrobiales</taxon>
        <taxon>Terrihabitans</taxon>
    </lineage>
</organism>
<dbReference type="RefSeq" id="WP_222875359.1">
    <property type="nucleotide sequence ID" value="NZ_AP023361.1"/>
</dbReference>
<dbReference type="EMBL" id="AP023361">
    <property type="protein sequence ID" value="BCJ91735.1"/>
    <property type="molecule type" value="Genomic_DNA"/>
</dbReference>
<protein>
    <submittedName>
        <fullName evidence="2">Uncharacterized protein</fullName>
    </submittedName>
</protein>
<evidence type="ECO:0000313" key="2">
    <source>
        <dbReference type="EMBL" id="BCJ91735.1"/>
    </source>
</evidence>
<gene>
    <name evidence="2" type="ORF">IZ6_24700</name>
</gene>
<accession>A0A6S6QVY4</accession>
<dbReference type="AlphaFoldDB" id="A0A6S6QVY4"/>
<evidence type="ECO:0000256" key="1">
    <source>
        <dbReference type="SAM" id="MobiDB-lite"/>
    </source>
</evidence>
<dbReference type="KEGG" id="tso:IZ6_24700"/>
<name>A0A6S6QVY4_9HYPH</name>
<sequence>MSNPRRNDVYRAIDSERDYQDAGRGNAKRHEGQPEMTPGEYILCMEKCLADARTAWYAPDGGVACLDHIRKVSALGVASMELYGAPLRV</sequence>
<keyword evidence="3" id="KW-1185">Reference proteome</keyword>
<reference evidence="2 3" key="1">
    <citation type="submission" date="2020-08" db="EMBL/GenBank/DDBJ databases">
        <title>Genome sequence of Rhizobiales bacterium strain IZ6.</title>
        <authorList>
            <person name="Nakai R."/>
            <person name="Naganuma T."/>
        </authorList>
    </citation>
    <scope>NUCLEOTIDE SEQUENCE [LARGE SCALE GENOMIC DNA]</scope>
    <source>
        <strain evidence="2 3">IZ6</strain>
    </source>
</reference>
<dbReference type="Proteomes" id="UP000515317">
    <property type="component" value="Chromosome"/>
</dbReference>